<dbReference type="GO" id="GO:0005634">
    <property type="term" value="C:nucleus"/>
    <property type="evidence" value="ECO:0007669"/>
    <property type="project" value="UniProtKB-SubCell"/>
</dbReference>
<feature type="compositionally biased region" description="Polar residues" evidence="8">
    <location>
        <begin position="339"/>
        <end position="368"/>
    </location>
</feature>
<dbReference type="Gene3D" id="3.30.160.60">
    <property type="entry name" value="Classic Zinc Finger"/>
    <property type="match status" value="2"/>
</dbReference>
<keyword evidence="3" id="KW-0677">Repeat</keyword>
<dbReference type="Pfam" id="PF00096">
    <property type="entry name" value="zf-C2H2"/>
    <property type="match status" value="2"/>
</dbReference>
<evidence type="ECO:0000256" key="6">
    <source>
        <dbReference type="ARBA" id="ARBA00023242"/>
    </source>
</evidence>
<dbReference type="PROSITE" id="PS50157">
    <property type="entry name" value="ZINC_FINGER_C2H2_2"/>
    <property type="match status" value="2"/>
</dbReference>
<dbReference type="GO" id="GO:0000981">
    <property type="term" value="F:DNA-binding transcription factor activity, RNA polymerase II-specific"/>
    <property type="evidence" value="ECO:0007669"/>
    <property type="project" value="InterPro"/>
</dbReference>
<dbReference type="GO" id="GO:0008270">
    <property type="term" value="F:zinc ion binding"/>
    <property type="evidence" value="ECO:0007669"/>
    <property type="project" value="UniProtKB-KW"/>
</dbReference>
<keyword evidence="4 7" id="KW-0863">Zinc-finger</keyword>
<comment type="subcellular location">
    <subcellularLocation>
        <location evidence="1">Nucleus</location>
    </subcellularLocation>
</comment>
<keyword evidence="11" id="KW-1185">Reference proteome</keyword>
<evidence type="ECO:0000256" key="8">
    <source>
        <dbReference type="SAM" id="MobiDB-lite"/>
    </source>
</evidence>
<dbReference type="FunFam" id="3.30.160.60:FF:002343">
    <property type="entry name" value="Zinc finger protein 33A"/>
    <property type="match status" value="1"/>
</dbReference>
<dbReference type="Proteomes" id="UP000510647">
    <property type="component" value="Chromosome 8"/>
</dbReference>
<evidence type="ECO:0000256" key="7">
    <source>
        <dbReference type="PROSITE-ProRule" id="PRU00042"/>
    </source>
</evidence>
<dbReference type="PANTHER" id="PTHR40626:SF28">
    <property type="entry name" value="REGULATORY PROTEIN ADR1"/>
    <property type="match status" value="1"/>
</dbReference>
<feature type="domain" description="C2H2-type" evidence="9">
    <location>
        <begin position="52"/>
        <end position="79"/>
    </location>
</feature>
<feature type="region of interest" description="Disordered" evidence="8">
    <location>
        <begin position="321"/>
        <end position="379"/>
    </location>
</feature>
<dbReference type="AlphaFoldDB" id="A0A7H9HXZ0"/>
<feature type="domain" description="C2H2-type" evidence="9">
    <location>
        <begin position="80"/>
        <end position="108"/>
    </location>
</feature>
<protein>
    <recommendedName>
        <fullName evidence="9">C2H2-type domain-containing protein</fullName>
    </recommendedName>
</protein>
<dbReference type="GO" id="GO:0000785">
    <property type="term" value="C:chromatin"/>
    <property type="evidence" value="ECO:0007669"/>
    <property type="project" value="TreeGrafter"/>
</dbReference>
<feature type="compositionally biased region" description="Low complexity" evidence="8">
    <location>
        <begin position="253"/>
        <end position="271"/>
    </location>
</feature>
<evidence type="ECO:0000256" key="2">
    <source>
        <dbReference type="ARBA" id="ARBA00022723"/>
    </source>
</evidence>
<dbReference type="InterPro" id="IPR013087">
    <property type="entry name" value="Znf_C2H2_type"/>
</dbReference>
<evidence type="ECO:0000313" key="11">
    <source>
        <dbReference type="Proteomes" id="UP000510647"/>
    </source>
</evidence>
<evidence type="ECO:0000313" key="10">
    <source>
        <dbReference type="EMBL" id="QLQ82271.1"/>
    </source>
</evidence>
<reference evidence="10 11" key="1">
    <citation type="submission" date="2020-06" db="EMBL/GenBank/DDBJ databases">
        <title>The yeast mating-type switching endonuclease HO is a domesticated member of an unorthodox homing genetic element family.</title>
        <authorList>
            <person name="Coughlan A.Y."/>
            <person name="Lombardi L."/>
            <person name="Braun-Galleani S."/>
            <person name="Martos A.R."/>
            <person name="Galeote V."/>
            <person name="Bigey F."/>
            <person name="Dequin S."/>
            <person name="Byrne K.P."/>
            <person name="Wolfe K.H."/>
        </authorList>
    </citation>
    <scope>NUCLEOTIDE SEQUENCE [LARGE SCALE GENOMIC DNA]</scope>
    <source>
        <strain evidence="10 11">CBS2947</strain>
    </source>
</reference>
<dbReference type="SUPFAM" id="SSF57667">
    <property type="entry name" value="beta-beta-alpha zinc fingers"/>
    <property type="match status" value="1"/>
</dbReference>
<evidence type="ECO:0000256" key="3">
    <source>
        <dbReference type="ARBA" id="ARBA00022737"/>
    </source>
</evidence>
<sequence>MSSRSPSNQENVQPAAGATSNNMNSKVNKHMGQLPENLRLNGKTPSGKPRLFVCQICTRAFARQEHLTRHERSHTKEKPYSCGICNRNFSRRDLLLRHANKIHGGNFGDTIIKHNKNGASKVSKRRQSTGVPSELGKQGARRPNAHSTMMKRRASYSAQSGAYVAPVQNQENHKFDRVRFSTPELLPIDLKEIRDENYSQDVKSDLEDLYLESNDSNLPQTGAQASFGSPNDFNLLDNVNWINDYNNEPFLPTSETGTGTDTTKTRTATTTNSANISPDLNHANFSLEAALTNAGSGMNIRSSWSVDEVGGNLQVKSLFSTVSPSSSSKDNSVLPNSSAANSTPWLRSSSEQVTSNDSKKSPSFSRSATVPGGVSEKPTNLQFEENVENLLHNRVSYEHCNLQELKETEELQNFEPMPIDQVSLLNQLENRQIEDLKSVTNAPDNDYTTYGLDYLTLSHITRVTSESNEERVSKLPTSDIFTPELRQMCIDASRYYGEHYYDNYVSGGGADRARISKELLLPSCRELNMYVSYFREFFNSHHPVIHPDFFNLNLKALKIYVHEGYAIDEESDRHLQYSNVVCLPLFVATVGSLFKPEPDANTITLYETSRRILHVFLERRKEQQQSSQGIKPMHRSGQHVWLIQSLSLSIIYSLFADHMGKINAEMMKRQVSAVCSIIKNNFLRAISYDTLTRDSDSSRDSGNQGISNSGIDTSFSYIMFESKIRCTLSAYKFCQFLRIFYNVETKLFLSEQDIEPICIPDDENTWNRASLLLPQQPMTKSNVTSFRKFYDSFTFNHSGMKPIPESLASIMLYYEFNISTHSTFHVFLTRIDTKKLEKNLAQIQSQLHLDSLESNYTAVLRSDSIVLRNCLMTMYFLLRIDRNIGTKFWQGRMNELFDSFINPRSMTILAKGSYSLLSDFLVALNSSIKNLVNVFKLNHSKTSVYLNNKVTSMFNLQAYHNDFLVLLKFIMDFEYKPNFKLLCIFTELKRLADRLLIPFLSQKYPLEFSHFEDVSMTNNFIQQNADFLPESFHHYSSINVEELEKLINNVLVYSFNDSSFLKMSEQLNNEFPFNNDHPTYDPFDFTLAESFLPSEATADTSNSEMAQDPSDLMFDDQVKAQPTFSKSFTELSSWMPDKQSLDHSNNVNGYKQGFGERYRLSEKYVVIAKCFFTFVRERYVNCHILDRMTNDFKQLQVCLEKQRERYQPTATKFEDIYKDEDVSHLNSLSGSSTFDRVSTQ</sequence>
<feature type="compositionally biased region" description="Polar residues" evidence="8">
    <location>
        <begin position="1"/>
        <end position="26"/>
    </location>
</feature>
<dbReference type="SMART" id="SM00355">
    <property type="entry name" value="ZnF_C2H2"/>
    <property type="match status" value="2"/>
</dbReference>
<dbReference type="GO" id="GO:0000978">
    <property type="term" value="F:RNA polymerase II cis-regulatory region sequence-specific DNA binding"/>
    <property type="evidence" value="ECO:0007669"/>
    <property type="project" value="InterPro"/>
</dbReference>
<feature type="compositionally biased region" description="Low complexity" evidence="8">
    <location>
        <begin position="321"/>
        <end position="338"/>
    </location>
</feature>
<keyword evidence="2" id="KW-0479">Metal-binding</keyword>
<evidence type="ECO:0000256" key="5">
    <source>
        <dbReference type="ARBA" id="ARBA00022833"/>
    </source>
</evidence>
<evidence type="ECO:0000259" key="9">
    <source>
        <dbReference type="PROSITE" id="PS50157"/>
    </source>
</evidence>
<evidence type="ECO:0000256" key="1">
    <source>
        <dbReference type="ARBA" id="ARBA00004123"/>
    </source>
</evidence>
<keyword evidence="6" id="KW-0539">Nucleus</keyword>
<name>A0A7H9HXZ0_9SACH</name>
<organism evidence="10 11">
    <name type="scientific">Torulaspora globosa</name>
    <dbReference type="NCBI Taxonomy" id="48254"/>
    <lineage>
        <taxon>Eukaryota</taxon>
        <taxon>Fungi</taxon>
        <taxon>Dikarya</taxon>
        <taxon>Ascomycota</taxon>
        <taxon>Saccharomycotina</taxon>
        <taxon>Saccharomycetes</taxon>
        <taxon>Saccharomycetales</taxon>
        <taxon>Saccharomycetaceae</taxon>
        <taxon>Torulaspora</taxon>
    </lineage>
</organism>
<feature type="region of interest" description="Disordered" evidence="8">
    <location>
        <begin position="1"/>
        <end position="29"/>
    </location>
</feature>
<dbReference type="InterPro" id="IPR051059">
    <property type="entry name" value="VerF-like"/>
</dbReference>
<dbReference type="InterPro" id="IPR036236">
    <property type="entry name" value="Znf_C2H2_sf"/>
</dbReference>
<dbReference type="PANTHER" id="PTHR40626">
    <property type="entry name" value="MIP31509P"/>
    <property type="match status" value="1"/>
</dbReference>
<dbReference type="OrthoDB" id="10018191at2759"/>
<feature type="region of interest" description="Disordered" evidence="8">
    <location>
        <begin position="117"/>
        <end position="147"/>
    </location>
</feature>
<keyword evidence="5" id="KW-0862">Zinc</keyword>
<feature type="region of interest" description="Disordered" evidence="8">
    <location>
        <begin position="250"/>
        <end position="275"/>
    </location>
</feature>
<evidence type="ECO:0000256" key="4">
    <source>
        <dbReference type="ARBA" id="ARBA00022771"/>
    </source>
</evidence>
<accession>A0A7H9HXZ0</accession>
<dbReference type="PROSITE" id="PS00028">
    <property type="entry name" value="ZINC_FINGER_C2H2_1"/>
    <property type="match status" value="2"/>
</dbReference>
<proteinExistence type="predicted"/>
<dbReference type="EMBL" id="CP059274">
    <property type="protein sequence ID" value="QLQ82271.1"/>
    <property type="molecule type" value="Genomic_DNA"/>
</dbReference>
<gene>
    <name evidence="10" type="ORF">HG537_0H00320</name>
</gene>